<reference evidence="1 2" key="1">
    <citation type="submission" date="2017-04" db="EMBL/GenBank/DDBJ databases">
        <title>Draft genome sequence of Tuber borchii Vittad., a whitish edible truffle.</title>
        <authorList>
            <consortium name="DOE Joint Genome Institute"/>
            <person name="Murat C."/>
            <person name="Kuo A."/>
            <person name="Barry K.W."/>
            <person name="Clum A."/>
            <person name="Dockter R.B."/>
            <person name="Fauchery L."/>
            <person name="Iotti M."/>
            <person name="Kohler A."/>
            <person name="Labutti K."/>
            <person name="Lindquist E.A."/>
            <person name="Lipzen A."/>
            <person name="Ohm R.A."/>
            <person name="Wang M."/>
            <person name="Grigoriev I.V."/>
            <person name="Zambonelli A."/>
            <person name="Martin F.M."/>
        </authorList>
    </citation>
    <scope>NUCLEOTIDE SEQUENCE [LARGE SCALE GENOMIC DNA]</scope>
    <source>
        <strain evidence="1 2">Tbo3840</strain>
    </source>
</reference>
<gene>
    <name evidence="1" type="ORF">B9Z19DRAFT_577948</name>
</gene>
<evidence type="ECO:0000313" key="2">
    <source>
        <dbReference type="Proteomes" id="UP000244722"/>
    </source>
</evidence>
<accession>A0A2T6ZCE2</accession>
<keyword evidence="2" id="KW-1185">Reference proteome</keyword>
<organism evidence="1 2">
    <name type="scientific">Tuber borchii</name>
    <name type="common">White truffle</name>
    <dbReference type="NCBI Taxonomy" id="42251"/>
    <lineage>
        <taxon>Eukaryota</taxon>
        <taxon>Fungi</taxon>
        <taxon>Dikarya</taxon>
        <taxon>Ascomycota</taxon>
        <taxon>Pezizomycotina</taxon>
        <taxon>Pezizomycetes</taxon>
        <taxon>Pezizales</taxon>
        <taxon>Tuberaceae</taxon>
        <taxon>Tuber</taxon>
    </lineage>
</organism>
<dbReference type="EMBL" id="NESQ01000414">
    <property type="protein sequence ID" value="PUU73084.1"/>
    <property type="molecule type" value="Genomic_DNA"/>
</dbReference>
<comment type="caution">
    <text evidence="1">The sequence shown here is derived from an EMBL/GenBank/DDBJ whole genome shotgun (WGS) entry which is preliminary data.</text>
</comment>
<name>A0A2T6ZCE2_TUBBO</name>
<proteinExistence type="predicted"/>
<dbReference type="AlphaFoldDB" id="A0A2T6ZCE2"/>
<protein>
    <submittedName>
        <fullName evidence="1">Uncharacterized protein</fullName>
    </submittedName>
</protein>
<evidence type="ECO:0000313" key="1">
    <source>
        <dbReference type="EMBL" id="PUU73084.1"/>
    </source>
</evidence>
<dbReference type="Proteomes" id="UP000244722">
    <property type="component" value="Unassembled WGS sequence"/>
</dbReference>
<sequence length="183" mass="20624">MEAPPVIIRRGEKAPIYPIKLCDRWPGIRADALLAPSRKKKQSLPFLPVIDHTSIILRYILGVYQHRDTIACASSFFHTQTSLSTRAANLAQDGARVLGSVMLVGNYCIAGNPNQPWVASEIIIESETGGRFFARLWEQQPLCRILPSLLRHRALPSSCKHPLRRIRDTTQCFSNRGENQHQT</sequence>